<dbReference type="RefSeq" id="XP_002680471.1">
    <property type="nucleotide sequence ID" value="XM_002680425.1"/>
</dbReference>
<keyword evidence="8 9" id="KW-0968">Cytoplasmic vesicle</keyword>
<dbReference type="InterPro" id="IPR016024">
    <property type="entry name" value="ARM-type_fold"/>
</dbReference>
<dbReference type="GO" id="GO:0016192">
    <property type="term" value="P:vesicle-mediated transport"/>
    <property type="evidence" value="ECO:0007669"/>
    <property type="project" value="InterPro"/>
</dbReference>
<gene>
    <name evidence="12" type="ORF">NAEGRDRAFT_78712</name>
</gene>
<evidence type="ECO:0000256" key="6">
    <source>
        <dbReference type="ARBA" id="ARBA00023034"/>
    </source>
</evidence>
<keyword evidence="4 9" id="KW-0813">Transport</keyword>
<evidence type="ECO:0000256" key="4">
    <source>
        <dbReference type="ARBA" id="ARBA00022448"/>
    </source>
</evidence>
<dbReference type="Pfam" id="PF02883">
    <property type="entry name" value="Alpha_adaptinC2"/>
    <property type="match status" value="1"/>
</dbReference>
<dbReference type="AlphaFoldDB" id="D2V5X5"/>
<evidence type="ECO:0000256" key="7">
    <source>
        <dbReference type="ARBA" id="ARBA00023136"/>
    </source>
</evidence>
<comment type="subcellular location">
    <subcellularLocation>
        <location evidence="1">Cytoplasmic vesicle membrane</location>
    </subcellularLocation>
    <subcellularLocation>
        <location evidence="2">Golgi apparatus</location>
    </subcellularLocation>
</comment>
<feature type="domain" description="GAE" evidence="11">
    <location>
        <begin position="756"/>
        <end position="874"/>
    </location>
</feature>
<dbReference type="InParanoid" id="D2V5X5"/>
<evidence type="ECO:0000256" key="3">
    <source>
        <dbReference type="ARBA" id="ARBA00006613"/>
    </source>
</evidence>
<evidence type="ECO:0000313" key="13">
    <source>
        <dbReference type="Proteomes" id="UP000006671"/>
    </source>
</evidence>
<evidence type="ECO:0000256" key="8">
    <source>
        <dbReference type="ARBA" id="ARBA00023329"/>
    </source>
</evidence>
<dbReference type="PROSITE" id="PS50180">
    <property type="entry name" value="GAE"/>
    <property type="match status" value="1"/>
</dbReference>
<accession>D2V5X5</accession>
<dbReference type="InterPro" id="IPR002553">
    <property type="entry name" value="Clathrin/coatomer_adapt-like_N"/>
</dbReference>
<keyword evidence="6 9" id="KW-0333">Golgi apparatus</keyword>
<dbReference type="InterPro" id="IPR008152">
    <property type="entry name" value="Clathrin_a/b/g-adaptin_app_Ig"/>
</dbReference>
<dbReference type="Gene3D" id="1.25.10.10">
    <property type="entry name" value="Leucine-rich Repeat Variant"/>
    <property type="match status" value="1"/>
</dbReference>
<evidence type="ECO:0000256" key="1">
    <source>
        <dbReference type="ARBA" id="ARBA00004156"/>
    </source>
</evidence>
<dbReference type="GeneID" id="8849357"/>
<keyword evidence="5 9" id="KW-0653">Protein transport</keyword>
<dbReference type="OrthoDB" id="28053at2759"/>
<keyword evidence="7 9" id="KW-0472">Membrane</keyword>
<keyword evidence="13" id="KW-1185">Reference proteome</keyword>
<evidence type="ECO:0000256" key="2">
    <source>
        <dbReference type="ARBA" id="ARBA00004555"/>
    </source>
</evidence>
<dbReference type="VEuPathDB" id="AmoebaDB:NAEGRDRAFT_78712"/>
<evidence type="ECO:0000256" key="5">
    <source>
        <dbReference type="ARBA" id="ARBA00022927"/>
    </source>
</evidence>
<dbReference type="GO" id="GO:0006886">
    <property type="term" value="P:intracellular protein transport"/>
    <property type="evidence" value="ECO:0007669"/>
    <property type="project" value="UniProtKB-UniRule"/>
</dbReference>
<dbReference type="SUPFAM" id="SSF49348">
    <property type="entry name" value="Clathrin adaptor appendage domain"/>
    <property type="match status" value="1"/>
</dbReference>
<dbReference type="Pfam" id="PF01602">
    <property type="entry name" value="Adaptin_N"/>
    <property type="match status" value="1"/>
</dbReference>
<dbReference type="EMBL" id="GG738853">
    <property type="protein sequence ID" value="EFC47727.1"/>
    <property type="molecule type" value="Genomic_DNA"/>
</dbReference>
<dbReference type="SMART" id="SM00809">
    <property type="entry name" value="Alpha_adaptinC2"/>
    <property type="match status" value="1"/>
</dbReference>
<dbReference type="InterPro" id="IPR011989">
    <property type="entry name" value="ARM-like"/>
</dbReference>
<comment type="similarity">
    <text evidence="3 9">Belongs to the adaptor complexes large subunit family.</text>
</comment>
<evidence type="ECO:0000256" key="10">
    <source>
        <dbReference type="SAM" id="MobiDB-lite"/>
    </source>
</evidence>
<feature type="compositionally biased region" description="Acidic residues" evidence="10">
    <location>
        <begin position="625"/>
        <end position="635"/>
    </location>
</feature>
<evidence type="ECO:0000259" key="11">
    <source>
        <dbReference type="PROSITE" id="PS50180"/>
    </source>
</evidence>
<dbReference type="FunCoup" id="D2V5X5">
    <property type="interactions" value="201"/>
</dbReference>
<dbReference type="PIRSF" id="PIRSF037094">
    <property type="entry name" value="AP1_complex_gamma"/>
    <property type="match status" value="1"/>
</dbReference>
<feature type="region of interest" description="Disordered" evidence="10">
    <location>
        <begin position="621"/>
        <end position="647"/>
    </location>
</feature>
<dbReference type="Proteomes" id="UP000006671">
    <property type="component" value="Unassembled WGS sequence"/>
</dbReference>
<evidence type="ECO:0000313" key="12">
    <source>
        <dbReference type="EMBL" id="EFC47727.1"/>
    </source>
</evidence>
<dbReference type="InterPro" id="IPR017107">
    <property type="entry name" value="AP1_complex_gsu"/>
</dbReference>
<sequence>MSTRLRELIREVRNCKTAAEERSVIAKECAAIRTALKEQHAYRARNAAKLMYIHMLGYPTNFGQIECVNLISSSKYPEKRIGYLSLMIMLDEHQEILTLTEHRFKVDLNDSNQFVQALALTAIGNIASADICRDLSVEVEKLLIGAPSFIRKKAAQCAIRIVSKCPDLIENYIERIDTILENEQHQRSHSAMLGIITLILTILNPTKVGGSETRNYLLHFRKHIPVFVRLLNALLSSNSTSEYDVNGVADPFLQTKLLRLLKVLGRGSSKASEQMTEVLTKTLTNTDKTKNTGNAVIYECVRTVMDIECDPSLRKMAIGQLGTFLGNKKDNNLRYVALHTMKKVSKLDSQAVSRHLATIVECLKDHDISIRKRALDLVYVIVDNSNVTYLVQELIQHLEVSPPEFKPELTTKICTIIEEHAPSKDWKITTLLQVIILSAQYVRDEIASIFIGMLSQSIDNQAEITRKLYDTLKDLIPKPNILLKQEILMQVSSWCLGEYGDLIVDNEVTSENVVNVLFDLVNMLPKGSVSTVKSRRVLSTDPNNIVRAYALVALLKLSGRFPDRSADIERFVSRYSDNVQLDLQQRACELLQIAKMSASVKENILDKMPEFQIDSIIGQLNSSEKEEEEQGEEEHNEPSDRTTSAVGSGLSSLLIDIENNGAVKQTESSLIDFITTTTETKPVKTTEPTRKVPTVQQTETLLPFESILPTTNTTTSPVPSLLNMLDMPSSNSANSLLLDDLLSSPSLPASALMPQKEKKILSAYNKNSLNIRFEYVEMDPGSLNVIVYFSNNNTKEVMGLDFKAAAPKYCEVTLFKPSSTSIAPNTTDSVTQKFKVKIVNSAARPITDSQIPIRFKLICKIGDKVLDETGTVKL</sequence>
<dbReference type="InterPro" id="IPR008153">
    <property type="entry name" value="GAE_dom"/>
</dbReference>
<evidence type="ECO:0000256" key="9">
    <source>
        <dbReference type="PIRNR" id="PIRNR037094"/>
    </source>
</evidence>
<dbReference type="eggNOG" id="KOG1062">
    <property type="taxonomic scope" value="Eukaryota"/>
</dbReference>
<dbReference type="InterPro" id="IPR013041">
    <property type="entry name" value="Clathrin_app_Ig-like_sf"/>
</dbReference>
<dbReference type="PANTHER" id="PTHR22780">
    <property type="entry name" value="ADAPTIN, ALPHA/GAMMA/EPSILON"/>
    <property type="match status" value="1"/>
</dbReference>
<dbReference type="GO" id="GO:0030121">
    <property type="term" value="C:AP-1 adaptor complex"/>
    <property type="evidence" value="ECO:0007669"/>
    <property type="project" value="InterPro"/>
</dbReference>
<proteinExistence type="inferred from homology"/>
<dbReference type="KEGG" id="ngr:NAEGRDRAFT_78712"/>
<protein>
    <recommendedName>
        <fullName evidence="9">AP-1 complex subunit gamma</fullName>
    </recommendedName>
</protein>
<dbReference type="STRING" id="5762.D2V5X5"/>
<name>D2V5X5_NAEGR</name>
<organism evidence="13">
    <name type="scientific">Naegleria gruberi</name>
    <name type="common">Amoeba</name>
    <dbReference type="NCBI Taxonomy" id="5762"/>
    <lineage>
        <taxon>Eukaryota</taxon>
        <taxon>Discoba</taxon>
        <taxon>Heterolobosea</taxon>
        <taxon>Tetramitia</taxon>
        <taxon>Eutetramitia</taxon>
        <taxon>Vahlkampfiidae</taxon>
        <taxon>Naegleria</taxon>
    </lineage>
</organism>
<dbReference type="SUPFAM" id="SSF48371">
    <property type="entry name" value="ARM repeat"/>
    <property type="match status" value="1"/>
</dbReference>
<reference evidence="12 13" key="1">
    <citation type="journal article" date="2010" name="Cell">
        <title>The genome of Naegleria gruberi illuminates early eukaryotic versatility.</title>
        <authorList>
            <person name="Fritz-Laylin L.K."/>
            <person name="Prochnik S.E."/>
            <person name="Ginger M.L."/>
            <person name="Dacks J.B."/>
            <person name="Carpenter M.L."/>
            <person name="Field M.C."/>
            <person name="Kuo A."/>
            <person name="Paredez A."/>
            <person name="Chapman J."/>
            <person name="Pham J."/>
            <person name="Shu S."/>
            <person name="Neupane R."/>
            <person name="Cipriano M."/>
            <person name="Mancuso J."/>
            <person name="Tu H."/>
            <person name="Salamov A."/>
            <person name="Lindquist E."/>
            <person name="Shapiro H."/>
            <person name="Lucas S."/>
            <person name="Grigoriev I.V."/>
            <person name="Cande W.Z."/>
            <person name="Fulton C."/>
            <person name="Rokhsar D.S."/>
            <person name="Dawson S.C."/>
        </authorList>
    </citation>
    <scope>NUCLEOTIDE SEQUENCE [LARGE SCALE GENOMIC DNA]</scope>
    <source>
        <strain evidence="12 13">NEG-M</strain>
    </source>
</reference>
<dbReference type="InterPro" id="IPR050840">
    <property type="entry name" value="Adaptor_Complx_Large_Subunit"/>
</dbReference>
<dbReference type="Gene3D" id="2.60.40.1230">
    <property type="match status" value="1"/>
</dbReference>